<evidence type="ECO:0000313" key="3">
    <source>
        <dbReference type="Proteomes" id="UP000690515"/>
    </source>
</evidence>
<accession>A0ABS5ZK94</accession>
<proteinExistence type="predicted"/>
<evidence type="ECO:0000313" key="2">
    <source>
        <dbReference type="EMBL" id="MBU2713656.1"/>
    </source>
</evidence>
<feature type="domain" description="N-acetyltransferase" evidence="1">
    <location>
        <begin position="37"/>
        <end position="180"/>
    </location>
</feature>
<dbReference type="InterPro" id="IPR051531">
    <property type="entry name" value="N-acetyltransferase"/>
</dbReference>
<comment type="caution">
    <text evidence="2">The sequence shown here is derived from an EMBL/GenBank/DDBJ whole genome shotgun (WGS) entry which is preliminary data.</text>
</comment>
<name>A0ABS5ZK94_9GAMM</name>
<dbReference type="PANTHER" id="PTHR43792:SF16">
    <property type="entry name" value="N-ACETYLTRANSFERASE DOMAIN-CONTAINING PROTEIN"/>
    <property type="match status" value="1"/>
</dbReference>
<dbReference type="CDD" id="cd04301">
    <property type="entry name" value="NAT_SF"/>
    <property type="match status" value="1"/>
</dbReference>
<dbReference type="EMBL" id="JAGSOY010000094">
    <property type="protein sequence ID" value="MBU2713656.1"/>
    <property type="molecule type" value="Genomic_DNA"/>
</dbReference>
<dbReference type="Gene3D" id="3.40.630.30">
    <property type="match status" value="1"/>
</dbReference>
<organism evidence="2 3">
    <name type="scientific">Zooshikella harenae</name>
    <dbReference type="NCBI Taxonomy" id="2827238"/>
    <lineage>
        <taxon>Bacteria</taxon>
        <taxon>Pseudomonadati</taxon>
        <taxon>Pseudomonadota</taxon>
        <taxon>Gammaproteobacteria</taxon>
        <taxon>Oceanospirillales</taxon>
        <taxon>Zooshikellaceae</taxon>
        <taxon>Zooshikella</taxon>
    </lineage>
</organism>
<dbReference type="RefSeq" id="WP_215821941.1">
    <property type="nucleotide sequence ID" value="NZ_JAGSOY010000094.1"/>
</dbReference>
<reference evidence="2 3" key="1">
    <citation type="submission" date="2021-04" db="EMBL/GenBank/DDBJ databases">
        <authorList>
            <person name="Pira H."/>
            <person name="Risdian C."/>
            <person name="Wink J."/>
        </authorList>
    </citation>
    <scope>NUCLEOTIDE SEQUENCE [LARGE SCALE GENOMIC DNA]</scope>
    <source>
        <strain evidence="2 3">WH53</strain>
    </source>
</reference>
<dbReference type="SUPFAM" id="SSF55729">
    <property type="entry name" value="Acyl-CoA N-acyltransferases (Nat)"/>
    <property type="match status" value="1"/>
</dbReference>
<keyword evidence="3" id="KW-1185">Reference proteome</keyword>
<evidence type="ECO:0000259" key="1">
    <source>
        <dbReference type="PROSITE" id="PS51186"/>
    </source>
</evidence>
<gene>
    <name evidence="2" type="ORF">KCG35_21585</name>
</gene>
<dbReference type="InterPro" id="IPR016181">
    <property type="entry name" value="Acyl_CoA_acyltransferase"/>
</dbReference>
<dbReference type="InterPro" id="IPR000182">
    <property type="entry name" value="GNAT_dom"/>
</dbReference>
<dbReference type="Pfam" id="PF13302">
    <property type="entry name" value="Acetyltransf_3"/>
    <property type="match status" value="1"/>
</dbReference>
<dbReference type="Proteomes" id="UP000690515">
    <property type="component" value="Unassembled WGS sequence"/>
</dbReference>
<protein>
    <submittedName>
        <fullName evidence="2">GNAT family N-acetyltransferase</fullName>
    </submittedName>
</protein>
<dbReference type="PROSITE" id="PS51186">
    <property type="entry name" value="GNAT"/>
    <property type="match status" value="1"/>
</dbReference>
<dbReference type="PANTHER" id="PTHR43792">
    <property type="entry name" value="GNAT FAMILY, PUTATIVE (AFU_ORTHOLOGUE AFUA_3G00765)-RELATED-RELATED"/>
    <property type="match status" value="1"/>
</dbReference>
<sequence>MMNRKNMIGKLLLNTPRLIISQLDRNCLGDEKYYVNDVVKLFNPKVLHFLPDEWKNIKTKKQVVDWLKVQSDEGDVCFIKLKKEQKIVGLLFLYGNKENELTLNIGYLLNEQYWGKGYASELLTHLIEYLRKEKRIKRLIAGVEIENKSSIRLLTKCGFIQNHVVNHVACESIYYELELS</sequence>